<dbReference type="GO" id="GO:0020037">
    <property type="term" value="F:heme binding"/>
    <property type="evidence" value="ECO:0007669"/>
    <property type="project" value="InterPro"/>
</dbReference>
<keyword evidence="5" id="KW-0404">Intron homing</keyword>
<sequence length="431" mass="48539">MTTSNMVRWLFSTNAKDIGTLYIIFSIFAGMIGTAFSMLIRLELAGPGIQYLHGDHQLYNVIVTAHAFVMIFFLVMPAMIGGFGRNLISIRLTLQLITNNFMSHVQTKYYSTILSFQGGLSDSPSTDGLSSSDSPSQDGLSSSDGLFTDGQLGYYLAGLIEGDGSIIVPTKDKTSGGKNTHPVIRIVFTVHDLPLAQKLQQVLGCGFIQKPKEGNYYLFEVQNIEGLLKLANLINGKMRTLKIEALNRLINWLNNKKNSSIVCLGLDTSNLNSNSWFAGFSDADSYFQVSLTHDKELDTIKKIKSYYRLEIQQNYHGEANLYKDIIESIAKFLQTKVLSRKRILNNKEHVSFMVTTSSIPTNLLVDNYFKQFPMFSAKKLDYLEWSKVLHLRISKQHLLESGALMCLEAKNSMNTKRTTWNWDHLDKFPTS</sequence>
<dbReference type="FunFam" id="3.10.28.10:FF:000007">
    <property type="entry name" value="Intron-encoded DNA endonuclease aI3"/>
    <property type="match status" value="1"/>
</dbReference>
<dbReference type="PANTHER" id="PTHR36181">
    <property type="entry name" value="INTRON-ENCODED ENDONUCLEASE AI3-RELATED"/>
    <property type="match status" value="1"/>
</dbReference>
<feature type="domain" description="Cytochrome oxidase subunit I profile" evidence="7">
    <location>
        <begin position="3"/>
        <end position="92"/>
    </location>
</feature>
<dbReference type="SUPFAM" id="SSF81442">
    <property type="entry name" value="Cytochrome c oxidase subunit I-like"/>
    <property type="match status" value="1"/>
</dbReference>
<dbReference type="GO" id="GO:0004519">
    <property type="term" value="F:endonuclease activity"/>
    <property type="evidence" value="ECO:0007669"/>
    <property type="project" value="UniProtKB-KW"/>
</dbReference>
<dbReference type="PANTHER" id="PTHR36181:SF6">
    <property type="entry name" value="INTRON-ENCODED LAGLIDADG ENDONUCLEASE FAMILY PROTEIN"/>
    <property type="match status" value="1"/>
</dbReference>
<feature type="transmembrane region" description="Helical" evidence="6">
    <location>
        <begin position="62"/>
        <end position="83"/>
    </location>
</feature>
<evidence type="ECO:0000313" key="8">
    <source>
        <dbReference type="EMBL" id="KAG2231128.1"/>
    </source>
</evidence>
<dbReference type="PRINTS" id="PR01165">
    <property type="entry name" value="CYCOXIDASEI"/>
</dbReference>
<dbReference type="InterPro" id="IPR023616">
    <property type="entry name" value="Cyt_c_oxase-like_su1_dom"/>
</dbReference>
<evidence type="ECO:0000313" key="9">
    <source>
        <dbReference type="Proteomes" id="UP000613177"/>
    </source>
</evidence>
<proteinExistence type="inferred from homology"/>
<dbReference type="InterPro" id="IPR051289">
    <property type="entry name" value="LAGLIDADG_Endonuclease"/>
</dbReference>
<dbReference type="InterPro" id="IPR004860">
    <property type="entry name" value="LAGLIDADG_dom"/>
</dbReference>
<accession>A0A8H7VWD0</accession>
<dbReference type="AlphaFoldDB" id="A0A8H7VWD0"/>
<name>A0A8H7VWD0_9FUNG</name>
<evidence type="ECO:0000256" key="6">
    <source>
        <dbReference type="SAM" id="Phobius"/>
    </source>
</evidence>
<dbReference type="GO" id="GO:0005739">
    <property type="term" value="C:mitochondrion"/>
    <property type="evidence" value="ECO:0007669"/>
    <property type="project" value="UniProtKB-ARBA"/>
</dbReference>
<dbReference type="PROSITE" id="PS50855">
    <property type="entry name" value="COX1"/>
    <property type="match status" value="1"/>
</dbReference>
<gene>
    <name evidence="8" type="ORF">INT48_007972</name>
</gene>
<evidence type="ECO:0000256" key="3">
    <source>
        <dbReference type="ARBA" id="ARBA00022759"/>
    </source>
</evidence>
<reference evidence="8" key="1">
    <citation type="submission" date="2021-01" db="EMBL/GenBank/DDBJ databases">
        <title>Metabolic potential, ecology and presence of endohyphal bacteria is reflected in genomic diversity of Mucoromycotina.</title>
        <authorList>
            <person name="Muszewska A."/>
            <person name="Okrasinska A."/>
            <person name="Steczkiewicz K."/>
            <person name="Drgas O."/>
            <person name="Orlowska M."/>
            <person name="Perlinska-Lenart U."/>
            <person name="Aleksandrzak-Piekarczyk T."/>
            <person name="Szatraj K."/>
            <person name="Zielenkiewicz U."/>
            <person name="Pilsyk S."/>
            <person name="Malc E."/>
            <person name="Mieczkowski P."/>
            <person name="Kruszewska J.S."/>
            <person name="Biernat P."/>
            <person name="Pawlowska J."/>
        </authorList>
    </citation>
    <scope>NUCLEOTIDE SEQUENCE</scope>
    <source>
        <strain evidence="8">WA0000018081</strain>
    </source>
</reference>
<keyword evidence="9" id="KW-1185">Reference proteome</keyword>
<feature type="transmembrane region" description="Helical" evidence="6">
    <location>
        <begin position="21"/>
        <end position="42"/>
    </location>
</feature>
<dbReference type="Proteomes" id="UP000613177">
    <property type="component" value="Unassembled WGS sequence"/>
</dbReference>
<comment type="caution">
    <text evidence="8">The sequence shown here is derived from an EMBL/GenBank/DDBJ whole genome shotgun (WGS) entry which is preliminary data.</text>
</comment>
<evidence type="ECO:0000256" key="2">
    <source>
        <dbReference type="ARBA" id="ARBA00022722"/>
    </source>
</evidence>
<dbReference type="EMBL" id="JAEPRE010000166">
    <property type="protein sequence ID" value="KAG2231128.1"/>
    <property type="molecule type" value="Genomic_DNA"/>
</dbReference>
<keyword evidence="6" id="KW-1133">Transmembrane helix</keyword>
<keyword evidence="3" id="KW-0255">Endonuclease</keyword>
<evidence type="ECO:0000256" key="4">
    <source>
        <dbReference type="ARBA" id="ARBA00022801"/>
    </source>
</evidence>
<evidence type="ECO:0000259" key="7">
    <source>
        <dbReference type="PROSITE" id="PS50855"/>
    </source>
</evidence>
<keyword evidence="2" id="KW-0540">Nuclease</keyword>
<dbReference type="GO" id="GO:0006314">
    <property type="term" value="P:intron homing"/>
    <property type="evidence" value="ECO:0007669"/>
    <property type="project" value="UniProtKB-KW"/>
</dbReference>
<dbReference type="InterPro" id="IPR036927">
    <property type="entry name" value="Cyt_c_oxase-like_su1_sf"/>
</dbReference>
<dbReference type="Gene3D" id="3.10.28.10">
    <property type="entry name" value="Homing endonucleases"/>
    <property type="match status" value="2"/>
</dbReference>
<dbReference type="GO" id="GO:0016020">
    <property type="term" value="C:membrane"/>
    <property type="evidence" value="ECO:0007669"/>
    <property type="project" value="InterPro"/>
</dbReference>
<protein>
    <recommendedName>
        <fullName evidence="7">Cytochrome oxidase subunit I profile domain-containing protein</fullName>
    </recommendedName>
</protein>
<organism evidence="8 9">
    <name type="scientific">Thamnidium elegans</name>
    <dbReference type="NCBI Taxonomy" id="101142"/>
    <lineage>
        <taxon>Eukaryota</taxon>
        <taxon>Fungi</taxon>
        <taxon>Fungi incertae sedis</taxon>
        <taxon>Mucoromycota</taxon>
        <taxon>Mucoromycotina</taxon>
        <taxon>Mucoromycetes</taxon>
        <taxon>Mucorales</taxon>
        <taxon>Mucorineae</taxon>
        <taxon>Mucoraceae</taxon>
        <taxon>Thamnidium</taxon>
    </lineage>
</organism>
<dbReference type="InterPro" id="IPR000883">
    <property type="entry name" value="Cyt_C_Oxase_1"/>
</dbReference>
<evidence type="ECO:0000256" key="5">
    <source>
        <dbReference type="ARBA" id="ARBA00022886"/>
    </source>
</evidence>
<dbReference type="GO" id="GO:0016787">
    <property type="term" value="F:hydrolase activity"/>
    <property type="evidence" value="ECO:0007669"/>
    <property type="project" value="UniProtKB-KW"/>
</dbReference>
<evidence type="ECO:0000256" key="1">
    <source>
        <dbReference type="ARBA" id="ARBA00009332"/>
    </source>
</evidence>
<dbReference type="GO" id="GO:0009060">
    <property type="term" value="P:aerobic respiration"/>
    <property type="evidence" value="ECO:0007669"/>
    <property type="project" value="InterPro"/>
</dbReference>
<dbReference type="Gene3D" id="1.20.210.10">
    <property type="entry name" value="Cytochrome c oxidase-like, subunit I domain"/>
    <property type="match status" value="1"/>
</dbReference>
<dbReference type="GO" id="GO:0004129">
    <property type="term" value="F:cytochrome-c oxidase activity"/>
    <property type="evidence" value="ECO:0007669"/>
    <property type="project" value="InterPro"/>
</dbReference>
<dbReference type="InterPro" id="IPR027434">
    <property type="entry name" value="Homing_endonucl"/>
</dbReference>
<keyword evidence="4" id="KW-0378">Hydrolase</keyword>
<dbReference type="SUPFAM" id="SSF55608">
    <property type="entry name" value="Homing endonucleases"/>
    <property type="match status" value="2"/>
</dbReference>
<comment type="similarity">
    <text evidence="1">In the C-terminal section; belongs to the LAGLIDADG endonuclease family.</text>
</comment>
<keyword evidence="6" id="KW-0812">Transmembrane</keyword>
<dbReference type="Pfam" id="PF00115">
    <property type="entry name" value="COX1"/>
    <property type="match status" value="1"/>
</dbReference>
<keyword evidence="6" id="KW-0472">Membrane</keyword>
<dbReference type="Pfam" id="PF00961">
    <property type="entry name" value="LAGLIDADG_1"/>
    <property type="match status" value="2"/>
</dbReference>